<gene>
    <name evidence="1" type="ORF">FHP88_06035</name>
</gene>
<proteinExistence type="predicted"/>
<dbReference type="Proteomes" id="UP000316649">
    <property type="component" value="Unassembled WGS sequence"/>
</dbReference>
<dbReference type="EMBL" id="VMNH01000005">
    <property type="protein sequence ID" value="TVO76980.1"/>
    <property type="molecule type" value="Genomic_DNA"/>
</dbReference>
<dbReference type="AlphaFoldDB" id="A0A557SI01"/>
<reference evidence="1 2" key="1">
    <citation type="submission" date="2019-07" db="EMBL/GenBank/DDBJ databases">
        <title>The pathways for chlorine oxyanion respiration interact through the shared metabolite chlorate.</title>
        <authorList>
            <person name="Barnum T.P."/>
            <person name="Cheng Y."/>
            <person name="Hill K.A."/>
            <person name="Lucas L.N."/>
            <person name="Carlson H.K."/>
            <person name="Coates J.D."/>
        </authorList>
    </citation>
    <scope>NUCLEOTIDE SEQUENCE [LARGE SCALE GENOMIC DNA]</scope>
    <source>
        <strain evidence="1 2">BK-1</strain>
    </source>
</reference>
<comment type="caution">
    <text evidence="1">The sequence shown here is derived from an EMBL/GenBank/DDBJ whole genome shotgun (WGS) entry which is preliminary data.</text>
</comment>
<name>A0A557SI01_9GAMM</name>
<evidence type="ECO:0000313" key="1">
    <source>
        <dbReference type="EMBL" id="TVO76980.1"/>
    </source>
</evidence>
<accession>A0A557SI01</accession>
<sequence length="72" mass="8109">MNSRPIKGLDSPAYSQLGYCAWIKGSTLDFTQVRLSRELRHSLNSLAVLFIDHYPNSFNGKYKGKAFSIAMP</sequence>
<keyword evidence="2" id="KW-1185">Reference proteome</keyword>
<dbReference type="RefSeq" id="WP_144358109.1">
    <property type="nucleotide sequence ID" value="NZ_VMNH01000005.1"/>
</dbReference>
<organism evidence="1 2">
    <name type="scientific">Sedimenticola selenatireducens</name>
    <dbReference type="NCBI Taxonomy" id="191960"/>
    <lineage>
        <taxon>Bacteria</taxon>
        <taxon>Pseudomonadati</taxon>
        <taxon>Pseudomonadota</taxon>
        <taxon>Gammaproteobacteria</taxon>
        <taxon>Chromatiales</taxon>
        <taxon>Sedimenticolaceae</taxon>
        <taxon>Sedimenticola</taxon>
    </lineage>
</organism>
<evidence type="ECO:0000313" key="2">
    <source>
        <dbReference type="Proteomes" id="UP000316649"/>
    </source>
</evidence>
<protein>
    <submittedName>
        <fullName evidence="1">Uncharacterized protein</fullName>
    </submittedName>
</protein>